<keyword evidence="5 10" id="KW-1000">Mitochondrion outer membrane</keyword>
<evidence type="ECO:0000256" key="5">
    <source>
        <dbReference type="ARBA" id="ARBA00022787"/>
    </source>
</evidence>
<dbReference type="PRINTS" id="PR00351">
    <property type="entry name" value="OM20RECEPTOR"/>
</dbReference>
<evidence type="ECO:0000256" key="3">
    <source>
        <dbReference type="ARBA" id="ARBA00022448"/>
    </source>
</evidence>
<evidence type="ECO:0000256" key="11">
    <source>
        <dbReference type="SAM" id="Phobius"/>
    </source>
</evidence>
<accession>A0A8C4R732</accession>
<dbReference type="GO" id="GO:0016031">
    <property type="term" value="P:tRNA import into mitochondrion"/>
    <property type="evidence" value="ECO:0007669"/>
    <property type="project" value="TreeGrafter"/>
</dbReference>
<dbReference type="PRINTS" id="PR01989">
    <property type="entry name" value="EUOM20RECPTR"/>
</dbReference>
<keyword evidence="3" id="KW-0813">Transport</keyword>
<evidence type="ECO:0000256" key="9">
    <source>
        <dbReference type="ARBA" id="ARBA00023136"/>
    </source>
</evidence>
<evidence type="ECO:0000256" key="4">
    <source>
        <dbReference type="ARBA" id="ARBA00022692"/>
    </source>
</evidence>
<dbReference type="GO" id="GO:0006605">
    <property type="term" value="P:protein targeting"/>
    <property type="evidence" value="ECO:0007669"/>
    <property type="project" value="InterPro"/>
</dbReference>
<keyword evidence="8 10" id="KW-0496">Mitochondrion</keyword>
<evidence type="ECO:0000256" key="1">
    <source>
        <dbReference type="ARBA" id="ARBA00004572"/>
    </source>
</evidence>
<evidence type="ECO:0000256" key="7">
    <source>
        <dbReference type="ARBA" id="ARBA00022989"/>
    </source>
</evidence>
<dbReference type="GO" id="GO:0005742">
    <property type="term" value="C:mitochondrial outer membrane translocase complex"/>
    <property type="evidence" value="ECO:0007669"/>
    <property type="project" value="UniProtKB-UniRule"/>
</dbReference>
<reference evidence="12" key="2">
    <citation type="submission" date="2025-09" db="UniProtKB">
        <authorList>
            <consortium name="Ensembl"/>
        </authorList>
    </citation>
    <scope>IDENTIFICATION</scope>
</reference>
<dbReference type="PIRSF" id="PIRSF037707">
    <property type="entry name" value="MAS20_rcpt"/>
    <property type="match status" value="1"/>
</dbReference>
<dbReference type="InterPro" id="IPR002056">
    <property type="entry name" value="MAS20"/>
</dbReference>
<dbReference type="PANTHER" id="PTHR12430">
    <property type="entry name" value="MITOCHONDRIAL IMPORT RECEPTOR SUBUNIT TOM20"/>
    <property type="match status" value="1"/>
</dbReference>
<dbReference type="AlphaFoldDB" id="A0A8C4R732"/>
<organism evidence="12 13">
    <name type="scientific">Eptatretus burgeri</name>
    <name type="common">Inshore hagfish</name>
    <dbReference type="NCBI Taxonomy" id="7764"/>
    <lineage>
        <taxon>Eukaryota</taxon>
        <taxon>Metazoa</taxon>
        <taxon>Chordata</taxon>
        <taxon>Craniata</taxon>
        <taxon>Vertebrata</taxon>
        <taxon>Cyclostomata</taxon>
        <taxon>Myxini</taxon>
        <taxon>Myxiniformes</taxon>
        <taxon>Myxinidae</taxon>
        <taxon>Eptatretinae</taxon>
        <taxon>Eptatretus</taxon>
    </lineage>
</organism>
<keyword evidence="13" id="KW-1185">Reference proteome</keyword>
<keyword evidence="7 11" id="KW-1133">Transmembrane helix</keyword>
<evidence type="ECO:0000256" key="6">
    <source>
        <dbReference type="ARBA" id="ARBA00022927"/>
    </source>
</evidence>
<dbReference type="PANTHER" id="PTHR12430:SF0">
    <property type="entry name" value="TRANSLOCASE OF OUTER MITOCHONDRIAL MEMBRANE 20"/>
    <property type="match status" value="1"/>
</dbReference>
<keyword evidence="9 10" id="KW-0472">Membrane</keyword>
<keyword evidence="6" id="KW-0653">Protein transport</keyword>
<protein>
    <submittedName>
        <fullName evidence="12">Translocase of outer mitochondrial membrane 20b</fullName>
    </submittedName>
</protein>
<dbReference type="GO" id="GO:0008320">
    <property type="term" value="F:protein transmembrane transporter activity"/>
    <property type="evidence" value="ECO:0007669"/>
    <property type="project" value="TreeGrafter"/>
</dbReference>
<keyword evidence="4 11" id="KW-0812">Transmembrane</keyword>
<reference evidence="12" key="1">
    <citation type="submission" date="2025-08" db="UniProtKB">
        <authorList>
            <consortium name="Ensembl"/>
        </authorList>
    </citation>
    <scope>IDENTIFICATION</scope>
</reference>
<sequence>MVVGRSGAIAAAGICGAAFVGYCIYFDRKRRSEPDFKNKLRESKSEGPLPDLQDPEVAQKFFLEEIQLGEDLLSRGEMDEAVQHLSNAVAVCGQPQQLLQVFMQTLPSPVFQALLQNLPGTDTVLASDTCTEDKIHSERTRTAPGAFT</sequence>
<dbReference type="Proteomes" id="UP000694388">
    <property type="component" value="Unplaced"/>
</dbReference>
<dbReference type="InterPro" id="IPR023392">
    <property type="entry name" value="Tom20_dom_sf"/>
</dbReference>
<comment type="subcellular location">
    <subcellularLocation>
        <location evidence="1">Mitochondrion outer membrane</location>
        <topology evidence="1">Single-pass membrane protein</topology>
    </subcellularLocation>
</comment>
<evidence type="ECO:0000313" key="12">
    <source>
        <dbReference type="Ensembl" id="ENSEBUP00000026187.1"/>
    </source>
</evidence>
<dbReference type="OMA" id="HKRINAP"/>
<evidence type="ECO:0000313" key="13">
    <source>
        <dbReference type="Proteomes" id="UP000694388"/>
    </source>
</evidence>
<dbReference type="SUPFAM" id="SSF47157">
    <property type="entry name" value="Mitochondrial import receptor subunit Tom20"/>
    <property type="match status" value="1"/>
</dbReference>
<evidence type="ECO:0000256" key="8">
    <source>
        <dbReference type="ARBA" id="ARBA00023128"/>
    </source>
</evidence>
<dbReference type="Pfam" id="PF02064">
    <property type="entry name" value="MAS20"/>
    <property type="match status" value="2"/>
</dbReference>
<dbReference type="GO" id="GO:0030943">
    <property type="term" value="F:mitochondrion targeting sequence binding"/>
    <property type="evidence" value="ECO:0007669"/>
    <property type="project" value="TreeGrafter"/>
</dbReference>
<proteinExistence type="inferred from homology"/>
<evidence type="ECO:0000256" key="2">
    <source>
        <dbReference type="ARBA" id="ARBA00005792"/>
    </source>
</evidence>
<dbReference type="Gene3D" id="1.20.960.10">
    <property type="entry name" value="Mitochondrial outer membrane translocase complex, subunit Tom20 domain"/>
    <property type="match status" value="1"/>
</dbReference>
<evidence type="ECO:0000256" key="10">
    <source>
        <dbReference type="PIRNR" id="PIRNR037707"/>
    </source>
</evidence>
<dbReference type="GeneTree" id="ENSGT00390000011698"/>
<name>A0A8C4R732_EPTBU</name>
<dbReference type="GO" id="GO:0030150">
    <property type="term" value="P:protein import into mitochondrial matrix"/>
    <property type="evidence" value="ECO:0007669"/>
    <property type="project" value="TreeGrafter"/>
</dbReference>
<dbReference type="Ensembl" id="ENSEBUT00000026763.1">
    <property type="protein sequence ID" value="ENSEBUP00000026187.1"/>
    <property type="gene ID" value="ENSEBUG00000016133.1"/>
</dbReference>
<dbReference type="GO" id="GO:0006886">
    <property type="term" value="P:intracellular protein transport"/>
    <property type="evidence" value="ECO:0007669"/>
    <property type="project" value="InterPro"/>
</dbReference>
<dbReference type="InterPro" id="IPR022422">
    <property type="entry name" value="MAS20_rcpt_metazoan"/>
</dbReference>
<feature type="transmembrane region" description="Helical" evidence="11">
    <location>
        <begin position="6"/>
        <end position="26"/>
    </location>
</feature>
<comment type="similarity">
    <text evidence="2 10">Belongs to the Tom20 family.</text>
</comment>